<protein>
    <submittedName>
        <fullName evidence="1">Uncharacterized protein</fullName>
    </submittedName>
</protein>
<gene>
    <name evidence="1" type="ORF">OPV22_010213</name>
</gene>
<dbReference type="EMBL" id="JAQQAF010000003">
    <property type="protein sequence ID" value="KAJ8499661.1"/>
    <property type="molecule type" value="Genomic_DNA"/>
</dbReference>
<evidence type="ECO:0000313" key="1">
    <source>
        <dbReference type="EMBL" id="KAJ8499661.1"/>
    </source>
</evidence>
<name>A0AAV8RKD2_ENSVE</name>
<accession>A0AAV8RKD2</accession>
<reference evidence="1 2" key="1">
    <citation type="submission" date="2022-12" db="EMBL/GenBank/DDBJ databases">
        <title>Chromosome-scale assembly of the Ensete ventricosum genome.</title>
        <authorList>
            <person name="Dussert Y."/>
            <person name="Stocks J."/>
            <person name="Wendawek A."/>
            <person name="Woldeyes F."/>
            <person name="Nichols R.A."/>
            <person name="Borrell J.S."/>
        </authorList>
    </citation>
    <scope>NUCLEOTIDE SEQUENCE [LARGE SCALE GENOMIC DNA]</scope>
    <source>
        <strain evidence="2">cv. Maze</strain>
        <tissue evidence="1">Seeds</tissue>
    </source>
</reference>
<dbReference type="Proteomes" id="UP001222027">
    <property type="component" value="Unassembled WGS sequence"/>
</dbReference>
<keyword evidence="2" id="KW-1185">Reference proteome</keyword>
<dbReference type="AlphaFoldDB" id="A0AAV8RKD2"/>
<organism evidence="1 2">
    <name type="scientific">Ensete ventricosum</name>
    <name type="common">Abyssinian banana</name>
    <name type="synonym">Musa ensete</name>
    <dbReference type="NCBI Taxonomy" id="4639"/>
    <lineage>
        <taxon>Eukaryota</taxon>
        <taxon>Viridiplantae</taxon>
        <taxon>Streptophyta</taxon>
        <taxon>Embryophyta</taxon>
        <taxon>Tracheophyta</taxon>
        <taxon>Spermatophyta</taxon>
        <taxon>Magnoliopsida</taxon>
        <taxon>Liliopsida</taxon>
        <taxon>Zingiberales</taxon>
        <taxon>Musaceae</taxon>
        <taxon>Ensete</taxon>
    </lineage>
</organism>
<evidence type="ECO:0000313" key="2">
    <source>
        <dbReference type="Proteomes" id="UP001222027"/>
    </source>
</evidence>
<comment type="caution">
    <text evidence="1">The sequence shown here is derived from an EMBL/GenBank/DDBJ whole genome shotgun (WGS) entry which is preliminary data.</text>
</comment>
<proteinExistence type="predicted"/>
<sequence length="73" mass="7672">MGPRGHRVPTLLPMHGGDPIGLLLVGIATSAVHWIRREVVPAAQMERDAPLFAVRSGAAADDEPEGEVGVYCG</sequence>